<accession>A0A2Z2HVH2</accession>
<dbReference type="InterPro" id="IPR009050">
    <property type="entry name" value="Globin-like_sf"/>
</dbReference>
<dbReference type="PANTHER" id="PTHR42878:SF7">
    <property type="entry name" value="SENSOR HISTIDINE KINASE GLRK"/>
    <property type="match status" value="1"/>
</dbReference>
<dbReference type="EMBL" id="CP019893">
    <property type="protein sequence ID" value="ARS91212.1"/>
    <property type="molecule type" value="Genomic_DNA"/>
</dbReference>
<dbReference type="OrthoDB" id="8523at2157"/>
<dbReference type="SUPFAM" id="SSF55874">
    <property type="entry name" value="ATPase domain of HSP90 chaperone/DNA topoisomerase II/histidine kinase"/>
    <property type="match status" value="1"/>
</dbReference>
<dbReference type="GeneID" id="32895756"/>
<evidence type="ECO:0000256" key="6">
    <source>
        <dbReference type="ARBA" id="ARBA00022741"/>
    </source>
</evidence>
<dbReference type="Proteomes" id="UP000250088">
    <property type="component" value="Chromosome"/>
</dbReference>
<protein>
    <recommendedName>
        <fullName evidence="3">histidine kinase</fullName>
        <ecNumber evidence="3">2.7.13.3</ecNumber>
    </recommendedName>
</protein>
<dbReference type="CDD" id="cd01068">
    <property type="entry name" value="globin_sensor"/>
    <property type="match status" value="1"/>
</dbReference>
<dbReference type="InterPro" id="IPR005467">
    <property type="entry name" value="His_kinase_dom"/>
</dbReference>
<dbReference type="SUPFAM" id="SSF46458">
    <property type="entry name" value="Globin-like"/>
    <property type="match status" value="1"/>
</dbReference>
<evidence type="ECO:0000256" key="10">
    <source>
        <dbReference type="ARBA" id="ARBA00023012"/>
    </source>
</evidence>
<evidence type="ECO:0000256" key="7">
    <source>
        <dbReference type="ARBA" id="ARBA00022777"/>
    </source>
</evidence>
<dbReference type="SUPFAM" id="SSF55785">
    <property type="entry name" value="PYP-like sensor domain (PAS domain)"/>
    <property type="match status" value="1"/>
</dbReference>
<dbReference type="GO" id="GO:0004673">
    <property type="term" value="F:protein histidine kinase activity"/>
    <property type="evidence" value="ECO:0007669"/>
    <property type="project" value="UniProtKB-EC"/>
</dbReference>
<dbReference type="GO" id="GO:0007234">
    <property type="term" value="P:osmosensory signaling via phosphorelay pathway"/>
    <property type="evidence" value="ECO:0007669"/>
    <property type="project" value="TreeGrafter"/>
</dbReference>
<dbReference type="InterPro" id="IPR050351">
    <property type="entry name" value="BphY/WalK/GraS-like"/>
</dbReference>
<dbReference type="SMART" id="SM00387">
    <property type="entry name" value="HATPase_c"/>
    <property type="match status" value="1"/>
</dbReference>
<evidence type="ECO:0000256" key="5">
    <source>
        <dbReference type="ARBA" id="ARBA00022692"/>
    </source>
</evidence>
<comment type="subcellular location">
    <subcellularLocation>
        <location evidence="2">Membrane</location>
        <topology evidence="2">Multi-pass membrane protein</topology>
    </subcellularLocation>
</comment>
<keyword evidence="8" id="KW-0067">ATP-binding</keyword>
<keyword evidence="9" id="KW-1133">Transmembrane helix</keyword>
<dbReference type="InterPro" id="IPR004358">
    <property type="entry name" value="Sig_transdc_His_kin-like_C"/>
</dbReference>
<dbReference type="Pfam" id="PF13188">
    <property type="entry name" value="PAS_8"/>
    <property type="match status" value="1"/>
</dbReference>
<dbReference type="SMART" id="SM00091">
    <property type="entry name" value="PAS"/>
    <property type="match status" value="1"/>
</dbReference>
<evidence type="ECO:0000256" key="11">
    <source>
        <dbReference type="ARBA" id="ARBA00023136"/>
    </source>
</evidence>
<dbReference type="InterPro" id="IPR039379">
    <property type="entry name" value="Protoglobin_sensor_dom"/>
</dbReference>
<evidence type="ECO:0000313" key="14">
    <source>
        <dbReference type="EMBL" id="ARS91212.1"/>
    </source>
</evidence>
<evidence type="ECO:0000256" key="2">
    <source>
        <dbReference type="ARBA" id="ARBA00004141"/>
    </source>
</evidence>
<dbReference type="NCBIfam" id="TIGR00229">
    <property type="entry name" value="sensory_box"/>
    <property type="match status" value="1"/>
</dbReference>
<keyword evidence="15" id="KW-1185">Reference proteome</keyword>
<dbReference type="GO" id="GO:0030295">
    <property type="term" value="F:protein kinase activator activity"/>
    <property type="evidence" value="ECO:0007669"/>
    <property type="project" value="TreeGrafter"/>
</dbReference>
<evidence type="ECO:0000256" key="4">
    <source>
        <dbReference type="ARBA" id="ARBA00022679"/>
    </source>
</evidence>
<dbReference type="InterPro" id="IPR012292">
    <property type="entry name" value="Globin/Proto"/>
</dbReference>
<dbReference type="AlphaFoldDB" id="A0A2Z2HVH2"/>
<feature type="domain" description="PAS" evidence="13">
    <location>
        <begin position="232"/>
        <end position="291"/>
    </location>
</feature>
<dbReference type="InterPro" id="IPR000014">
    <property type="entry name" value="PAS"/>
</dbReference>
<dbReference type="Gene3D" id="3.30.450.20">
    <property type="entry name" value="PAS domain"/>
    <property type="match status" value="1"/>
</dbReference>
<dbReference type="GO" id="GO:0019825">
    <property type="term" value="F:oxygen binding"/>
    <property type="evidence" value="ECO:0007669"/>
    <property type="project" value="InterPro"/>
</dbReference>
<dbReference type="CDD" id="cd00130">
    <property type="entry name" value="PAS"/>
    <property type="match status" value="1"/>
</dbReference>
<keyword evidence="7" id="KW-0418">Kinase</keyword>
<dbReference type="EC" id="2.7.13.3" evidence="3"/>
<dbReference type="RefSeq" id="WP_086889580.1">
    <property type="nucleotide sequence ID" value="NZ_CP019893.1"/>
</dbReference>
<dbReference type="PRINTS" id="PR00344">
    <property type="entry name" value="BCTRLSENSOR"/>
</dbReference>
<feature type="domain" description="Histidine kinase" evidence="12">
    <location>
        <begin position="371"/>
        <end position="578"/>
    </location>
</feature>
<evidence type="ECO:0000256" key="3">
    <source>
        <dbReference type="ARBA" id="ARBA00012438"/>
    </source>
</evidence>
<reference evidence="15" key="1">
    <citation type="submission" date="2017-02" db="EMBL/GenBank/DDBJ databases">
        <title>Natronthermophilus aegyptiacus gen. nov.,sp. nov., an aerobic, extremely halophilic alkalithermophilic archaeon isolated from the athalassohaline Wadi An Natrun, Egypt.</title>
        <authorList>
            <person name="Zhao B."/>
        </authorList>
    </citation>
    <scope>NUCLEOTIDE SEQUENCE [LARGE SCALE GENOMIC DNA]</scope>
    <source>
        <strain evidence="15">JW/NM-HA 15</strain>
    </source>
</reference>
<keyword evidence="5" id="KW-0812">Transmembrane</keyword>
<dbReference type="CDD" id="cd00075">
    <property type="entry name" value="HATPase"/>
    <property type="match status" value="1"/>
</dbReference>
<dbReference type="PANTHER" id="PTHR42878">
    <property type="entry name" value="TWO-COMPONENT HISTIDINE KINASE"/>
    <property type="match status" value="1"/>
</dbReference>
<dbReference type="GO" id="GO:0000156">
    <property type="term" value="F:phosphorelay response regulator activity"/>
    <property type="evidence" value="ECO:0007669"/>
    <property type="project" value="TreeGrafter"/>
</dbReference>
<comment type="catalytic activity">
    <reaction evidence="1">
        <text>ATP + protein L-histidine = ADP + protein N-phospho-L-histidine.</text>
        <dbReference type="EC" id="2.7.13.3"/>
    </reaction>
</comment>
<sequence>MTDYREYFGEGGLNDRLDSDSYAAGIGLSEEEIAWRKAFVGFDGSHAERLEGFEDDFRDVADELADRFYEHLADTGETAAVIDRSSKDVEELKRTQKAYLTTLADGEYDREYFRNRARIGKLHEMLDMPIKHYIGQYSVYHQLFLEILSDRTHERLTAVVETALEEVDDIDSTGSATGPKVVVDREELLQRLQTEVDAGYQELESLLTIVNLDMQVVVETYLESLLTDLEIERDRFLALVENIPTPVVIIRHASDADQQIEHVNPAFEQLFGYTVEDLSDKPLEQYLRSRDEYQFLEDEEAEPWAVQDETGDRTALSEDEVTLETKFGQRTFLRVSALVDRPGQDPVEYAYYLDVTDQKNREERLQVLSRILRHNIRNEINVISGALSMLREDELAPENLIDPADRSAATLLEMSEKIREVEELVAGAAELHPVDIAELCADLLTTLEAEYPECEFTVTVPLSETPLVNGTDSLRVALENVLENGAKHSNAEPPSVEVTIVESLDGEHLDVKIADNGPGIPPEEYEVFTGDRGSSQVTHASGLGLWTVHWIVTKIGGTVRFDSNAPRGSVVTLRLPKA</sequence>
<evidence type="ECO:0000256" key="9">
    <source>
        <dbReference type="ARBA" id="ARBA00022989"/>
    </source>
</evidence>
<dbReference type="Gene3D" id="1.10.490.10">
    <property type="entry name" value="Globins"/>
    <property type="match status" value="1"/>
</dbReference>
<keyword evidence="11" id="KW-0472">Membrane</keyword>
<keyword evidence="6" id="KW-0547">Nucleotide-binding</keyword>
<name>A0A2Z2HVH2_9EURY</name>
<dbReference type="PROSITE" id="PS50109">
    <property type="entry name" value="HIS_KIN"/>
    <property type="match status" value="1"/>
</dbReference>
<dbReference type="GO" id="GO:0005524">
    <property type="term" value="F:ATP binding"/>
    <property type="evidence" value="ECO:0007669"/>
    <property type="project" value="UniProtKB-KW"/>
</dbReference>
<dbReference type="Gene3D" id="3.30.565.10">
    <property type="entry name" value="Histidine kinase-like ATPase, C-terminal domain"/>
    <property type="match status" value="1"/>
</dbReference>
<dbReference type="Pfam" id="PF02518">
    <property type="entry name" value="HATPase_c"/>
    <property type="match status" value="1"/>
</dbReference>
<dbReference type="PROSITE" id="PS50112">
    <property type="entry name" value="PAS"/>
    <property type="match status" value="1"/>
</dbReference>
<evidence type="ECO:0000256" key="8">
    <source>
        <dbReference type="ARBA" id="ARBA00022840"/>
    </source>
</evidence>
<evidence type="ECO:0000256" key="1">
    <source>
        <dbReference type="ARBA" id="ARBA00000085"/>
    </source>
</evidence>
<keyword evidence="10" id="KW-0902">Two-component regulatory system</keyword>
<dbReference type="GO" id="GO:0020037">
    <property type="term" value="F:heme binding"/>
    <property type="evidence" value="ECO:0007669"/>
    <property type="project" value="InterPro"/>
</dbReference>
<evidence type="ECO:0000313" key="15">
    <source>
        <dbReference type="Proteomes" id="UP000250088"/>
    </source>
</evidence>
<evidence type="ECO:0000259" key="13">
    <source>
        <dbReference type="PROSITE" id="PS50112"/>
    </source>
</evidence>
<dbReference type="GO" id="GO:0016020">
    <property type="term" value="C:membrane"/>
    <property type="evidence" value="ECO:0007669"/>
    <property type="project" value="UniProtKB-SubCell"/>
</dbReference>
<gene>
    <name evidence="14" type="ORF">B1756_16745</name>
</gene>
<dbReference type="InterPro" id="IPR035965">
    <property type="entry name" value="PAS-like_dom_sf"/>
</dbReference>
<dbReference type="Pfam" id="PF11563">
    <property type="entry name" value="Protoglobin"/>
    <property type="match status" value="1"/>
</dbReference>
<dbReference type="InterPro" id="IPR036890">
    <property type="entry name" value="HATPase_C_sf"/>
</dbReference>
<organism evidence="14 15">
    <name type="scientific">Natrarchaeobaculum aegyptiacum</name>
    <dbReference type="NCBI Taxonomy" id="745377"/>
    <lineage>
        <taxon>Archaea</taxon>
        <taxon>Methanobacteriati</taxon>
        <taxon>Methanobacteriota</taxon>
        <taxon>Stenosarchaea group</taxon>
        <taxon>Halobacteria</taxon>
        <taxon>Halobacteriales</taxon>
        <taxon>Natrialbaceae</taxon>
        <taxon>Natrarchaeobaculum</taxon>
    </lineage>
</organism>
<keyword evidence="4" id="KW-0808">Transferase</keyword>
<proteinExistence type="predicted"/>
<dbReference type="InterPro" id="IPR003594">
    <property type="entry name" value="HATPase_dom"/>
</dbReference>
<evidence type="ECO:0000259" key="12">
    <source>
        <dbReference type="PROSITE" id="PS50109"/>
    </source>
</evidence>
<dbReference type="InterPro" id="IPR044398">
    <property type="entry name" value="Globin-sensor_dom"/>
</dbReference>
<dbReference type="KEGG" id="naj:B1756_16745"/>